<protein>
    <submittedName>
        <fullName evidence="4">FAA hydrolase family protein</fullName>
    </submittedName>
</protein>
<dbReference type="InterPro" id="IPR051121">
    <property type="entry name" value="FAH"/>
</dbReference>
<dbReference type="PANTHER" id="PTHR42796">
    <property type="entry name" value="FUMARYLACETOACETATE HYDROLASE DOMAIN-CONTAINING PROTEIN 2A-RELATED"/>
    <property type="match status" value="1"/>
</dbReference>
<accession>A0A437JA00</accession>
<keyword evidence="2" id="KW-0479">Metal-binding</keyword>
<evidence type="ECO:0000313" key="4">
    <source>
        <dbReference type="EMBL" id="RVT42328.1"/>
    </source>
</evidence>
<evidence type="ECO:0000313" key="5">
    <source>
        <dbReference type="Proteomes" id="UP000282977"/>
    </source>
</evidence>
<proteinExistence type="inferred from homology"/>
<evidence type="ECO:0000256" key="1">
    <source>
        <dbReference type="ARBA" id="ARBA00010211"/>
    </source>
</evidence>
<feature type="domain" description="Fumarylacetoacetase-like C-terminal" evidence="3">
    <location>
        <begin position="75"/>
        <end position="279"/>
    </location>
</feature>
<gene>
    <name evidence="4" type="ORF">ENE74_09045</name>
</gene>
<dbReference type="OrthoDB" id="5197601at2"/>
<dbReference type="EMBL" id="RZUL01000002">
    <property type="protein sequence ID" value="RVT42328.1"/>
    <property type="molecule type" value="Genomic_DNA"/>
</dbReference>
<dbReference type="RefSeq" id="WP_127690504.1">
    <property type="nucleotide sequence ID" value="NZ_RZUL01000002.1"/>
</dbReference>
<dbReference type="Pfam" id="PF01557">
    <property type="entry name" value="FAA_hydrolase"/>
    <property type="match status" value="1"/>
</dbReference>
<name>A0A437JA00_9SPHN</name>
<comment type="caution">
    <text evidence="4">The sequence shown here is derived from an EMBL/GenBank/DDBJ whole genome shotgun (WGS) entry which is preliminary data.</text>
</comment>
<reference evidence="4 5" key="1">
    <citation type="submission" date="2019-01" db="EMBL/GenBank/DDBJ databases">
        <authorList>
            <person name="Chen W.-M."/>
        </authorList>
    </citation>
    <scope>NUCLEOTIDE SEQUENCE [LARGE SCALE GENOMIC DNA]</scope>
    <source>
        <strain evidence="4 5">TLA-22</strain>
    </source>
</reference>
<keyword evidence="4" id="KW-0378">Hydrolase</keyword>
<dbReference type="PANTHER" id="PTHR42796:SF4">
    <property type="entry name" value="FUMARYLACETOACETATE HYDROLASE DOMAIN-CONTAINING PROTEIN 2A"/>
    <property type="match status" value="1"/>
</dbReference>
<keyword evidence="5" id="KW-1185">Reference proteome</keyword>
<dbReference type="GO" id="GO:0046872">
    <property type="term" value="F:metal ion binding"/>
    <property type="evidence" value="ECO:0007669"/>
    <property type="project" value="UniProtKB-KW"/>
</dbReference>
<dbReference type="GO" id="GO:0016787">
    <property type="term" value="F:hydrolase activity"/>
    <property type="evidence" value="ECO:0007669"/>
    <property type="project" value="UniProtKB-KW"/>
</dbReference>
<dbReference type="Proteomes" id="UP000282977">
    <property type="component" value="Unassembled WGS sequence"/>
</dbReference>
<dbReference type="SUPFAM" id="SSF56529">
    <property type="entry name" value="FAH"/>
    <property type="match status" value="1"/>
</dbReference>
<dbReference type="AlphaFoldDB" id="A0A437JA00"/>
<dbReference type="Gene3D" id="3.90.850.10">
    <property type="entry name" value="Fumarylacetoacetase-like, C-terminal domain"/>
    <property type="match status" value="1"/>
</dbReference>
<sequence length="284" mass="31033">MRLISYAWQGKASFGAVKGDGVVDLAPAFADRAADLRDFVGLDALDEARAYVEGATPVAALTDITFLPVIPNPDKIIMAAVNYDDHRIEAGRDRTENPVLFLRLAESQTGHGAPLKAPPESHHFDYEGEIAVVIGKGGRRIARDQALDHVAGYSIYNDASIRDWQRHTSQFTAGKNWNDTGAFGPWLVTPDEIGDYRDMALETRLNGQVLQSCVASDMIFDVEALIAYISTWTHLRHGDVIVTGTCGGVGFKRVPPIFMRDGDVVEVEVSKIGILRNPIANETV</sequence>
<dbReference type="GO" id="GO:0044281">
    <property type="term" value="P:small molecule metabolic process"/>
    <property type="evidence" value="ECO:0007669"/>
    <property type="project" value="UniProtKB-ARBA"/>
</dbReference>
<evidence type="ECO:0000256" key="2">
    <source>
        <dbReference type="ARBA" id="ARBA00022723"/>
    </source>
</evidence>
<organism evidence="4 5">
    <name type="scientific">Sphingobium algorifonticola</name>
    <dbReference type="NCBI Taxonomy" id="2008318"/>
    <lineage>
        <taxon>Bacteria</taxon>
        <taxon>Pseudomonadati</taxon>
        <taxon>Pseudomonadota</taxon>
        <taxon>Alphaproteobacteria</taxon>
        <taxon>Sphingomonadales</taxon>
        <taxon>Sphingomonadaceae</taxon>
        <taxon>Sphingobium</taxon>
    </lineage>
</organism>
<evidence type="ECO:0000259" key="3">
    <source>
        <dbReference type="Pfam" id="PF01557"/>
    </source>
</evidence>
<comment type="similarity">
    <text evidence="1">Belongs to the FAH family.</text>
</comment>
<dbReference type="InterPro" id="IPR011234">
    <property type="entry name" value="Fumarylacetoacetase-like_C"/>
</dbReference>
<dbReference type="InterPro" id="IPR036663">
    <property type="entry name" value="Fumarylacetoacetase_C_sf"/>
</dbReference>